<dbReference type="GeneID" id="30208886"/>
<dbReference type="SUPFAM" id="SSF53335">
    <property type="entry name" value="S-adenosyl-L-methionine-dependent methyltransferases"/>
    <property type="match status" value="1"/>
</dbReference>
<accession>A0AAJ8K1A7</accession>
<gene>
    <name evidence="2" type="ORF">I302_101111</name>
</gene>
<dbReference type="GO" id="GO:0008168">
    <property type="term" value="F:methyltransferase activity"/>
    <property type="evidence" value="ECO:0007669"/>
    <property type="project" value="TreeGrafter"/>
</dbReference>
<dbReference type="PANTHER" id="PTHR43591:SF24">
    <property type="entry name" value="2-METHOXY-6-POLYPRENYL-1,4-BENZOQUINOL METHYLASE, MITOCHONDRIAL"/>
    <property type="match status" value="1"/>
</dbReference>
<organism evidence="2 3">
    <name type="scientific">Kwoniella bestiolae CBS 10118</name>
    <dbReference type="NCBI Taxonomy" id="1296100"/>
    <lineage>
        <taxon>Eukaryota</taxon>
        <taxon>Fungi</taxon>
        <taxon>Dikarya</taxon>
        <taxon>Basidiomycota</taxon>
        <taxon>Agaricomycotina</taxon>
        <taxon>Tremellomycetes</taxon>
        <taxon>Tremellales</taxon>
        <taxon>Cryptococcaceae</taxon>
        <taxon>Kwoniella</taxon>
    </lineage>
</organism>
<sequence length="284" mass="31964">MSTKVESARPTRFTAQHLRKEQDGRLYNDVQNDYALPADQEEAERLNSQHKALIILFGSLVPEPLKSSLLSQSSPRILDVGCGTGIWSLEVAQELPQARVTGVDLVSINPPNYPSNVKFEKRDILEDFPKGWEGSFDLVHARYLIAGIRDFSLLLSRLTRLLKPQGHLIIIEPRAQFYTNGADVRQVCPRTSRLIAVVQEAMDRLGIDPNPGKKVSAYLRENTEYQDVTAQTLDMPLSPRSDDPKLFQMGLAHLPNSLSLPGFPTIDSREKLVLPVWLIWATRK</sequence>
<evidence type="ECO:0000313" key="2">
    <source>
        <dbReference type="EMBL" id="WVW79145.1"/>
    </source>
</evidence>
<evidence type="ECO:0000259" key="1">
    <source>
        <dbReference type="Pfam" id="PF13847"/>
    </source>
</evidence>
<name>A0AAJ8K1A7_9TREE</name>
<evidence type="ECO:0000313" key="3">
    <source>
        <dbReference type="Proteomes" id="UP000092730"/>
    </source>
</evidence>
<protein>
    <recommendedName>
        <fullName evidence="1">Methyltransferase domain-containing protein</fullName>
    </recommendedName>
</protein>
<dbReference type="InterPro" id="IPR025714">
    <property type="entry name" value="Methyltranfer_dom"/>
</dbReference>
<dbReference type="Gene3D" id="3.40.50.150">
    <property type="entry name" value="Vaccinia Virus protein VP39"/>
    <property type="match status" value="1"/>
</dbReference>
<proteinExistence type="predicted"/>
<feature type="domain" description="Methyltransferase" evidence="1">
    <location>
        <begin position="74"/>
        <end position="188"/>
    </location>
</feature>
<dbReference type="RefSeq" id="XP_065725286.1">
    <property type="nucleotide sequence ID" value="XM_065869214.1"/>
</dbReference>
<dbReference type="AlphaFoldDB" id="A0AAJ8K1A7"/>
<dbReference type="CDD" id="cd02440">
    <property type="entry name" value="AdoMet_MTases"/>
    <property type="match status" value="1"/>
</dbReference>
<dbReference type="PANTHER" id="PTHR43591">
    <property type="entry name" value="METHYLTRANSFERASE"/>
    <property type="match status" value="1"/>
</dbReference>
<reference evidence="2" key="1">
    <citation type="submission" date="2013-07" db="EMBL/GenBank/DDBJ databases">
        <authorList>
            <consortium name="The Broad Institute Genome Sequencing Platform"/>
            <person name="Cuomo C."/>
            <person name="Litvintseva A."/>
            <person name="Chen Y."/>
            <person name="Heitman J."/>
            <person name="Sun S."/>
            <person name="Springer D."/>
            <person name="Dromer F."/>
            <person name="Young S.K."/>
            <person name="Zeng Q."/>
            <person name="Gargeya S."/>
            <person name="Fitzgerald M."/>
            <person name="Abouelleil A."/>
            <person name="Alvarado L."/>
            <person name="Berlin A.M."/>
            <person name="Chapman S.B."/>
            <person name="Dewar J."/>
            <person name="Goldberg J."/>
            <person name="Griggs A."/>
            <person name="Gujja S."/>
            <person name="Hansen M."/>
            <person name="Howarth C."/>
            <person name="Imamovic A."/>
            <person name="Larimer J."/>
            <person name="McCowan C."/>
            <person name="Murphy C."/>
            <person name="Pearson M."/>
            <person name="Priest M."/>
            <person name="Roberts A."/>
            <person name="Saif S."/>
            <person name="Shea T."/>
            <person name="Sykes S."/>
            <person name="Wortman J."/>
            <person name="Nusbaum C."/>
            <person name="Birren B."/>
        </authorList>
    </citation>
    <scope>NUCLEOTIDE SEQUENCE</scope>
    <source>
        <strain evidence="2">CBS 10118</strain>
    </source>
</reference>
<dbReference type="KEGG" id="kbi:30208886"/>
<keyword evidence="3" id="KW-1185">Reference proteome</keyword>
<dbReference type="Proteomes" id="UP000092730">
    <property type="component" value="Chromosome 1"/>
</dbReference>
<dbReference type="Pfam" id="PF13847">
    <property type="entry name" value="Methyltransf_31"/>
    <property type="match status" value="1"/>
</dbReference>
<dbReference type="InterPro" id="IPR029063">
    <property type="entry name" value="SAM-dependent_MTases_sf"/>
</dbReference>
<dbReference type="EMBL" id="CP144541">
    <property type="protein sequence ID" value="WVW79145.1"/>
    <property type="molecule type" value="Genomic_DNA"/>
</dbReference>
<reference evidence="2" key="2">
    <citation type="submission" date="2024-02" db="EMBL/GenBank/DDBJ databases">
        <title>Comparative genomics of Cryptococcus and Kwoniella reveals pathogenesis evolution and contrasting modes of karyotype evolution via chromosome fusion or intercentromeric recombination.</title>
        <authorList>
            <person name="Coelho M.A."/>
            <person name="David-Palma M."/>
            <person name="Shea T."/>
            <person name="Bowers K."/>
            <person name="McGinley-Smith S."/>
            <person name="Mohammad A.W."/>
            <person name="Gnirke A."/>
            <person name="Yurkov A.M."/>
            <person name="Nowrousian M."/>
            <person name="Sun S."/>
            <person name="Cuomo C.A."/>
            <person name="Heitman J."/>
        </authorList>
    </citation>
    <scope>NUCLEOTIDE SEQUENCE</scope>
    <source>
        <strain evidence="2">CBS 10118</strain>
    </source>
</reference>